<accession>A0AAW1KQV1</accession>
<dbReference type="AlphaFoldDB" id="A0AAW1KQV1"/>
<protein>
    <submittedName>
        <fullName evidence="1">Uncharacterized protein</fullName>
    </submittedName>
</protein>
<dbReference type="Proteomes" id="UP001458880">
    <property type="component" value="Unassembled WGS sequence"/>
</dbReference>
<gene>
    <name evidence="1" type="ORF">QE152_g19554</name>
</gene>
<evidence type="ECO:0000313" key="2">
    <source>
        <dbReference type="Proteomes" id="UP001458880"/>
    </source>
</evidence>
<keyword evidence="2" id="KW-1185">Reference proteome</keyword>
<evidence type="ECO:0000313" key="1">
    <source>
        <dbReference type="EMBL" id="KAK9722642.1"/>
    </source>
</evidence>
<sequence length="83" mass="9430">MYTWSGLYYQRIIAPQECKQNLSKEIGSRIDKKARWEGLVKIIDQSWPAKCYKNVEHIAAETLGERKGNLAIITSPTAGFEGE</sequence>
<organism evidence="1 2">
    <name type="scientific">Popillia japonica</name>
    <name type="common">Japanese beetle</name>
    <dbReference type="NCBI Taxonomy" id="7064"/>
    <lineage>
        <taxon>Eukaryota</taxon>
        <taxon>Metazoa</taxon>
        <taxon>Ecdysozoa</taxon>
        <taxon>Arthropoda</taxon>
        <taxon>Hexapoda</taxon>
        <taxon>Insecta</taxon>
        <taxon>Pterygota</taxon>
        <taxon>Neoptera</taxon>
        <taxon>Endopterygota</taxon>
        <taxon>Coleoptera</taxon>
        <taxon>Polyphaga</taxon>
        <taxon>Scarabaeiformia</taxon>
        <taxon>Scarabaeidae</taxon>
        <taxon>Rutelinae</taxon>
        <taxon>Popillia</taxon>
    </lineage>
</organism>
<reference evidence="1 2" key="1">
    <citation type="journal article" date="2024" name="BMC Genomics">
        <title>De novo assembly and annotation of Popillia japonica's genome with initial clues to its potential as an invasive pest.</title>
        <authorList>
            <person name="Cucini C."/>
            <person name="Boschi S."/>
            <person name="Funari R."/>
            <person name="Cardaioli E."/>
            <person name="Iannotti N."/>
            <person name="Marturano G."/>
            <person name="Paoli F."/>
            <person name="Bruttini M."/>
            <person name="Carapelli A."/>
            <person name="Frati F."/>
            <person name="Nardi F."/>
        </authorList>
    </citation>
    <scope>NUCLEOTIDE SEQUENCE [LARGE SCALE GENOMIC DNA]</scope>
    <source>
        <strain evidence="1">DMR45628</strain>
    </source>
</reference>
<comment type="caution">
    <text evidence="1">The sequence shown here is derived from an EMBL/GenBank/DDBJ whole genome shotgun (WGS) entry which is preliminary data.</text>
</comment>
<proteinExistence type="predicted"/>
<dbReference type="EMBL" id="JASPKY010000186">
    <property type="protein sequence ID" value="KAK9722642.1"/>
    <property type="molecule type" value="Genomic_DNA"/>
</dbReference>
<name>A0AAW1KQV1_POPJA</name>